<dbReference type="SMART" id="SM00335">
    <property type="entry name" value="ANX"/>
    <property type="match status" value="4"/>
</dbReference>
<dbReference type="FunFam" id="1.10.220.10:FF:000001">
    <property type="entry name" value="Annexin"/>
    <property type="match status" value="1"/>
</dbReference>
<dbReference type="GO" id="GO:0005544">
    <property type="term" value="F:calcium-dependent phospholipid binding"/>
    <property type="evidence" value="ECO:0007669"/>
    <property type="project" value="UniProtKB-KW"/>
</dbReference>
<comment type="caution">
    <text evidence="8">The sequence shown here is derived from an EMBL/GenBank/DDBJ whole genome shotgun (WGS) entry which is preliminary data.</text>
</comment>
<dbReference type="PROSITE" id="PS51897">
    <property type="entry name" value="ANNEXIN_2"/>
    <property type="match status" value="4"/>
</dbReference>
<protein>
    <recommendedName>
        <fullName evidence="6">Annexin</fullName>
    </recommendedName>
</protein>
<evidence type="ECO:0000256" key="7">
    <source>
        <dbReference type="SAM" id="MobiDB-lite"/>
    </source>
</evidence>
<keyword evidence="4 6" id="KW-0041">Annexin</keyword>
<gene>
    <name evidence="8" type="ORF">GSTENG00016422001</name>
</gene>
<dbReference type="EMBL" id="CAAE01014563">
    <property type="protein sequence ID" value="CAF98638.1"/>
    <property type="molecule type" value="Genomic_DNA"/>
</dbReference>
<organism evidence="8">
    <name type="scientific">Tetraodon nigroviridis</name>
    <name type="common">Spotted green pufferfish</name>
    <name type="synonym">Chelonodon nigroviridis</name>
    <dbReference type="NCBI Taxonomy" id="99883"/>
    <lineage>
        <taxon>Eukaryota</taxon>
        <taxon>Metazoa</taxon>
        <taxon>Chordata</taxon>
        <taxon>Craniata</taxon>
        <taxon>Vertebrata</taxon>
        <taxon>Euteleostomi</taxon>
        <taxon>Actinopterygii</taxon>
        <taxon>Neopterygii</taxon>
        <taxon>Teleostei</taxon>
        <taxon>Neoteleostei</taxon>
        <taxon>Acanthomorphata</taxon>
        <taxon>Eupercaria</taxon>
        <taxon>Tetraodontiformes</taxon>
        <taxon>Tetradontoidea</taxon>
        <taxon>Tetraodontidae</taxon>
        <taxon>Tetraodon</taxon>
    </lineage>
</organism>
<reference evidence="8" key="1">
    <citation type="journal article" date="2004" name="Nature">
        <title>Genome duplication in the teleost fish Tetraodon nigroviridis reveals the early vertebrate proto-karyotype.</title>
        <authorList>
            <person name="Jaillon O."/>
            <person name="Aury J.-M."/>
            <person name="Brunet F."/>
            <person name="Petit J.-L."/>
            <person name="Stange-Thomann N."/>
            <person name="Mauceli E."/>
            <person name="Bouneau L."/>
            <person name="Fischer C."/>
            <person name="Ozouf-Costaz C."/>
            <person name="Bernot A."/>
            <person name="Nicaud S."/>
            <person name="Jaffe D."/>
            <person name="Fisher S."/>
            <person name="Lutfalla G."/>
            <person name="Dossat C."/>
            <person name="Segurens B."/>
            <person name="Dasilva C."/>
            <person name="Salanoubat M."/>
            <person name="Levy M."/>
            <person name="Boudet N."/>
            <person name="Castellano S."/>
            <person name="Anthouard V."/>
            <person name="Jubin C."/>
            <person name="Castelli V."/>
            <person name="Katinka M."/>
            <person name="Vacherie B."/>
            <person name="Biemont C."/>
            <person name="Skalli Z."/>
            <person name="Cattolico L."/>
            <person name="Poulain J."/>
            <person name="De Berardinis V."/>
            <person name="Cruaud C."/>
            <person name="Duprat S."/>
            <person name="Brottier P."/>
            <person name="Coutanceau J.-P."/>
            <person name="Gouzy J."/>
            <person name="Parra G."/>
            <person name="Lardier G."/>
            <person name="Chapple C."/>
            <person name="McKernan K.J."/>
            <person name="McEwan P."/>
            <person name="Bosak S."/>
            <person name="Kellis M."/>
            <person name="Volff J.-N."/>
            <person name="Guigo R."/>
            <person name="Zody M.C."/>
            <person name="Mesirov J."/>
            <person name="Lindblad-Toh K."/>
            <person name="Birren B."/>
            <person name="Nusbaum C."/>
            <person name="Kahn D."/>
            <person name="Robinson-Rechavi M."/>
            <person name="Laudet V."/>
            <person name="Schachter V."/>
            <person name="Quetier F."/>
            <person name="Saurin W."/>
            <person name="Scarpelli C."/>
            <person name="Wincker P."/>
            <person name="Lander E.S."/>
            <person name="Weissenbach J."/>
            <person name="Roest Crollius H."/>
        </authorList>
    </citation>
    <scope>NUCLEOTIDE SEQUENCE [LARGE SCALE GENOMIC DNA]</scope>
</reference>
<dbReference type="GO" id="GO:0032506">
    <property type="term" value="P:cytokinetic process"/>
    <property type="evidence" value="ECO:0007669"/>
    <property type="project" value="TreeGrafter"/>
</dbReference>
<dbReference type="PANTHER" id="PTHR10502:SF29">
    <property type="entry name" value="ANNEXIN A11"/>
    <property type="match status" value="1"/>
</dbReference>
<feature type="non-terminal residue" evidence="8">
    <location>
        <position position="1"/>
    </location>
</feature>
<reference evidence="8" key="2">
    <citation type="submission" date="2004-02" db="EMBL/GenBank/DDBJ databases">
        <authorList>
            <consortium name="Genoscope"/>
            <consortium name="Whitehead Institute Centre for Genome Research"/>
        </authorList>
    </citation>
    <scope>NUCLEOTIDE SEQUENCE</scope>
</reference>
<keyword evidence="2 6" id="KW-0677">Repeat</keyword>
<dbReference type="GO" id="GO:0006909">
    <property type="term" value="P:phagocytosis"/>
    <property type="evidence" value="ECO:0007669"/>
    <property type="project" value="TreeGrafter"/>
</dbReference>
<dbReference type="AlphaFoldDB" id="Q4SL44"/>
<keyword evidence="3 6" id="KW-0106">Calcium</keyword>
<evidence type="ECO:0000313" key="8">
    <source>
        <dbReference type="EMBL" id="CAF98638.1"/>
    </source>
</evidence>
<dbReference type="PROSITE" id="PS00223">
    <property type="entry name" value="ANNEXIN_1"/>
    <property type="match status" value="3"/>
</dbReference>
<dbReference type="InterPro" id="IPR018252">
    <property type="entry name" value="Annexin_repeat_CS"/>
</dbReference>
<dbReference type="OrthoDB" id="37886at2759"/>
<proteinExistence type="inferred from homology"/>
<accession>Q4SL44</accession>
<evidence type="ECO:0000256" key="4">
    <source>
        <dbReference type="ARBA" id="ARBA00023216"/>
    </source>
</evidence>
<dbReference type="FunFam" id="1.10.220.10:FF:000004">
    <property type="entry name" value="Annexin"/>
    <property type="match status" value="1"/>
</dbReference>
<comment type="domain">
    <text evidence="6">A pair of annexin repeats may form one binding site for calcium and phospholipid.</text>
</comment>
<evidence type="ECO:0000256" key="1">
    <source>
        <dbReference type="ARBA" id="ARBA00007831"/>
    </source>
</evidence>
<dbReference type="FunFam" id="1.10.220.10:FF:000003">
    <property type="entry name" value="Annexin"/>
    <property type="match status" value="1"/>
</dbReference>
<evidence type="ECO:0000256" key="2">
    <source>
        <dbReference type="ARBA" id="ARBA00022737"/>
    </source>
</evidence>
<dbReference type="PRINTS" id="PR00196">
    <property type="entry name" value="ANNEXIN"/>
</dbReference>
<dbReference type="GO" id="GO:0005886">
    <property type="term" value="C:plasma membrane"/>
    <property type="evidence" value="ECO:0007669"/>
    <property type="project" value="TreeGrafter"/>
</dbReference>
<feature type="compositionally biased region" description="Pro residues" evidence="7">
    <location>
        <begin position="50"/>
        <end position="64"/>
    </location>
</feature>
<dbReference type="Gene3D" id="1.10.220.10">
    <property type="entry name" value="Annexin"/>
    <property type="match status" value="4"/>
</dbReference>
<evidence type="ECO:0000256" key="6">
    <source>
        <dbReference type="RuleBase" id="RU003540"/>
    </source>
</evidence>
<feature type="compositionally biased region" description="Low complexity" evidence="7">
    <location>
        <begin position="37"/>
        <end position="49"/>
    </location>
</feature>
<dbReference type="GO" id="GO:0012506">
    <property type="term" value="C:vesicle membrane"/>
    <property type="evidence" value="ECO:0007669"/>
    <property type="project" value="TreeGrafter"/>
</dbReference>
<dbReference type="InterPro" id="IPR001464">
    <property type="entry name" value="Annexin"/>
</dbReference>
<dbReference type="InterPro" id="IPR018502">
    <property type="entry name" value="Annexin_repeat"/>
</dbReference>
<comment type="similarity">
    <text evidence="1 6">Belongs to the annexin family.</text>
</comment>
<dbReference type="SUPFAM" id="SSF47874">
    <property type="entry name" value="Annexin"/>
    <property type="match status" value="1"/>
</dbReference>
<dbReference type="FunFam" id="1.10.220.10:FF:000002">
    <property type="entry name" value="Annexin"/>
    <property type="match status" value="1"/>
</dbReference>
<dbReference type="GO" id="GO:0005737">
    <property type="term" value="C:cytoplasm"/>
    <property type="evidence" value="ECO:0007669"/>
    <property type="project" value="TreeGrafter"/>
</dbReference>
<dbReference type="GO" id="GO:0001786">
    <property type="term" value="F:phosphatidylserine binding"/>
    <property type="evidence" value="ECO:0007669"/>
    <property type="project" value="TreeGrafter"/>
</dbReference>
<dbReference type="GO" id="GO:0005509">
    <property type="term" value="F:calcium ion binding"/>
    <property type="evidence" value="ECO:0007669"/>
    <property type="project" value="InterPro"/>
</dbReference>
<dbReference type="InterPro" id="IPR037104">
    <property type="entry name" value="Annexin_sf"/>
</dbReference>
<evidence type="ECO:0000256" key="5">
    <source>
        <dbReference type="ARBA" id="ARBA00023302"/>
    </source>
</evidence>
<name>Q4SL44_TETNG</name>
<keyword evidence="5 6" id="KW-0111">Calcium/phospholipid-binding</keyword>
<dbReference type="KEGG" id="tng:GSTEN00016422G001"/>
<dbReference type="PANTHER" id="PTHR10502">
    <property type="entry name" value="ANNEXIN"/>
    <property type="match status" value="1"/>
</dbReference>
<feature type="region of interest" description="Disordered" evidence="7">
    <location>
        <begin position="1"/>
        <end position="71"/>
    </location>
</feature>
<dbReference type="GO" id="GO:0005634">
    <property type="term" value="C:nucleus"/>
    <property type="evidence" value="ECO:0007669"/>
    <property type="project" value="TreeGrafter"/>
</dbReference>
<evidence type="ECO:0000256" key="3">
    <source>
        <dbReference type="ARBA" id="ARBA00022837"/>
    </source>
</evidence>
<dbReference type="Pfam" id="PF00191">
    <property type="entry name" value="Annexin"/>
    <property type="match status" value="4"/>
</dbReference>
<sequence length="439" mass="47940">MAQAPGLYPPVPQPHGFGAPQPNQQSYGLYPQPGGPMPQTQGPAMGYPGQPMPGYPRAPSPNPPMAGFGGAPAPMPGYPNVPSQTPSVPAYGGSSMPVAPPVNRGFRGSIKDFPGADPLRDAEVLRKAMKGFGTDEQAIIDLLGSRSNKQRVALPKAYKTAYGKDLIKDLHSELSGDFRKLVMALLKTPAEFDAYELNSAIKGAGTDEACLIEVLSSRSNAEIKEINRIYKQEYKKSLEDAIKGDTSGHFRRLLISLAQVRTQIHRVLGRTLYSFTDGNRDERENVDISLAKQDAQALYAAGENKLGTDESKFNAILCARSKPHLRAVFQEYQQMCGRDVEKSICREMSGDLESGMLAVVKCIKNTPGYFAERLYKAMKGAGTKDKTLIRIMVSRSEVDMLDIRQEYVRNYGKSLYTDISGDTSGDYKKLLLKLCGGSD</sequence>